<evidence type="ECO:0000313" key="1">
    <source>
        <dbReference type="EMBL" id="GIY15826.1"/>
    </source>
</evidence>
<proteinExistence type="predicted"/>
<dbReference type="EMBL" id="BPLR01007287">
    <property type="protein sequence ID" value="GIY15826.1"/>
    <property type="molecule type" value="Genomic_DNA"/>
</dbReference>
<accession>A0AAV4R467</accession>
<protein>
    <submittedName>
        <fullName evidence="1">Uncharacterized protein</fullName>
    </submittedName>
</protein>
<gene>
    <name evidence="1" type="ORF">CEXT_479171</name>
</gene>
<reference evidence="1 2" key="1">
    <citation type="submission" date="2021-06" db="EMBL/GenBank/DDBJ databases">
        <title>Caerostris extrusa draft genome.</title>
        <authorList>
            <person name="Kono N."/>
            <person name="Arakawa K."/>
        </authorList>
    </citation>
    <scope>NUCLEOTIDE SEQUENCE [LARGE SCALE GENOMIC DNA]</scope>
</reference>
<keyword evidence="2" id="KW-1185">Reference proteome</keyword>
<name>A0AAV4R467_CAEEX</name>
<dbReference type="AlphaFoldDB" id="A0AAV4R467"/>
<sequence>MGHVDKGDLANDVRRRNGLVAADMGKTYRRGNSFDDRIVIWKSTANMFVCGLKGIRIKTYQCTGDNLDKIDLVKCNIFIIWINNTEITMGHLGKSLIDSMTT</sequence>
<comment type="caution">
    <text evidence="1">The sequence shown here is derived from an EMBL/GenBank/DDBJ whole genome shotgun (WGS) entry which is preliminary data.</text>
</comment>
<dbReference type="Proteomes" id="UP001054945">
    <property type="component" value="Unassembled WGS sequence"/>
</dbReference>
<evidence type="ECO:0000313" key="2">
    <source>
        <dbReference type="Proteomes" id="UP001054945"/>
    </source>
</evidence>
<organism evidence="1 2">
    <name type="scientific">Caerostris extrusa</name>
    <name type="common">Bark spider</name>
    <name type="synonym">Caerostris bankana</name>
    <dbReference type="NCBI Taxonomy" id="172846"/>
    <lineage>
        <taxon>Eukaryota</taxon>
        <taxon>Metazoa</taxon>
        <taxon>Ecdysozoa</taxon>
        <taxon>Arthropoda</taxon>
        <taxon>Chelicerata</taxon>
        <taxon>Arachnida</taxon>
        <taxon>Araneae</taxon>
        <taxon>Araneomorphae</taxon>
        <taxon>Entelegynae</taxon>
        <taxon>Araneoidea</taxon>
        <taxon>Araneidae</taxon>
        <taxon>Caerostris</taxon>
    </lineage>
</organism>